<evidence type="ECO:0000256" key="2">
    <source>
        <dbReference type="ARBA" id="ARBA00012729"/>
    </source>
</evidence>
<dbReference type="InterPro" id="IPR050314">
    <property type="entry name" value="Glycosyl_Hydrlase_18"/>
</dbReference>
<evidence type="ECO:0000256" key="4">
    <source>
        <dbReference type="ARBA" id="ARBA00023024"/>
    </source>
</evidence>
<dbReference type="Proteomes" id="UP000297900">
    <property type="component" value="Unassembled WGS sequence"/>
</dbReference>
<accession>A0A4Y8LU82</accession>
<dbReference type="EC" id="3.2.1.14" evidence="2"/>
<dbReference type="InterPro" id="IPR017853">
    <property type="entry name" value="GH"/>
</dbReference>
<dbReference type="GO" id="GO:0006032">
    <property type="term" value="P:chitin catabolic process"/>
    <property type="evidence" value="ECO:0007669"/>
    <property type="project" value="UniProtKB-KW"/>
</dbReference>
<dbReference type="OrthoDB" id="9775889at2"/>
<comment type="caution">
    <text evidence="9">The sequence shown here is derived from an EMBL/GenBank/DDBJ whole genome shotgun (WGS) entry which is preliminary data.</text>
</comment>
<dbReference type="InterPro" id="IPR001579">
    <property type="entry name" value="Glyco_hydro_18_chit_AS"/>
</dbReference>
<comment type="similarity">
    <text evidence="7">Belongs to the glycosyl hydrolase 18 family.</text>
</comment>
<comment type="catalytic activity">
    <reaction evidence="1">
        <text>Random endo-hydrolysis of N-acetyl-beta-D-glucosaminide (1-&gt;4)-beta-linkages in chitin and chitodextrins.</text>
        <dbReference type="EC" id="3.2.1.14"/>
    </reaction>
</comment>
<evidence type="ECO:0000313" key="9">
    <source>
        <dbReference type="EMBL" id="TFE25197.1"/>
    </source>
</evidence>
<evidence type="ECO:0000256" key="1">
    <source>
        <dbReference type="ARBA" id="ARBA00000822"/>
    </source>
</evidence>
<keyword evidence="10" id="KW-1185">Reference proteome</keyword>
<reference evidence="9 10" key="1">
    <citation type="submission" date="2019-03" db="EMBL/GenBank/DDBJ databases">
        <title>Cohnella endophytica sp. nov., a novel endophytic bacterium isolated from bark of Sonneratia apetala.</title>
        <authorList>
            <person name="Tuo L."/>
        </authorList>
    </citation>
    <scope>NUCLEOTIDE SEQUENCE [LARGE SCALE GENOMIC DNA]</scope>
    <source>
        <strain evidence="9 10">CCTCC AB 208254</strain>
    </source>
</reference>
<dbReference type="SMART" id="SM00636">
    <property type="entry name" value="Glyco_18"/>
    <property type="match status" value="1"/>
</dbReference>
<keyword evidence="3 6" id="KW-0378">Hydrolase</keyword>
<evidence type="ECO:0000313" key="10">
    <source>
        <dbReference type="Proteomes" id="UP000297900"/>
    </source>
</evidence>
<protein>
    <recommendedName>
        <fullName evidence="2">chitinase</fullName>
        <ecNumber evidence="2">3.2.1.14</ecNumber>
    </recommendedName>
</protein>
<organism evidence="9 10">
    <name type="scientific">Cohnella luojiensis</name>
    <dbReference type="NCBI Taxonomy" id="652876"/>
    <lineage>
        <taxon>Bacteria</taxon>
        <taxon>Bacillati</taxon>
        <taxon>Bacillota</taxon>
        <taxon>Bacilli</taxon>
        <taxon>Bacillales</taxon>
        <taxon>Paenibacillaceae</taxon>
        <taxon>Cohnella</taxon>
    </lineage>
</organism>
<keyword evidence="5 6" id="KW-0326">Glycosidase</keyword>
<feature type="domain" description="GH18" evidence="8">
    <location>
        <begin position="5"/>
        <end position="345"/>
    </location>
</feature>
<dbReference type="Pfam" id="PF00704">
    <property type="entry name" value="Glyco_hydro_18"/>
    <property type="match status" value="1"/>
</dbReference>
<dbReference type="RefSeq" id="WP_135152852.1">
    <property type="nucleotide sequence ID" value="NZ_SOMN01000020.1"/>
</dbReference>
<keyword evidence="4" id="KW-0119">Carbohydrate metabolism</keyword>
<dbReference type="GO" id="GO:0008843">
    <property type="term" value="F:endochitinase activity"/>
    <property type="evidence" value="ECO:0007669"/>
    <property type="project" value="UniProtKB-EC"/>
</dbReference>
<dbReference type="GO" id="GO:0008061">
    <property type="term" value="F:chitin binding"/>
    <property type="evidence" value="ECO:0007669"/>
    <property type="project" value="InterPro"/>
</dbReference>
<dbReference type="AlphaFoldDB" id="A0A4Y8LU82"/>
<dbReference type="InterPro" id="IPR001223">
    <property type="entry name" value="Glyco_hydro18_cat"/>
</dbReference>
<dbReference type="SUPFAM" id="SSF51445">
    <property type="entry name" value="(Trans)glycosidases"/>
    <property type="match status" value="1"/>
</dbReference>
<evidence type="ECO:0000259" key="8">
    <source>
        <dbReference type="PROSITE" id="PS51910"/>
    </source>
</evidence>
<dbReference type="PANTHER" id="PTHR11177">
    <property type="entry name" value="CHITINASE"/>
    <property type="match status" value="1"/>
</dbReference>
<dbReference type="InterPro" id="IPR011583">
    <property type="entry name" value="Chitinase_II/V-like_cat"/>
</dbReference>
<dbReference type="GO" id="GO:0005975">
    <property type="term" value="P:carbohydrate metabolic process"/>
    <property type="evidence" value="ECO:0007669"/>
    <property type="project" value="InterPro"/>
</dbReference>
<evidence type="ECO:0000256" key="3">
    <source>
        <dbReference type="ARBA" id="ARBA00022801"/>
    </source>
</evidence>
<keyword evidence="4" id="KW-0146">Chitin degradation</keyword>
<dbReference type="PROSITE" id="PS51910">
    <property type="entry name" value="GH18_2"/>
    <property type="match status" value="1"/>
</dbReference>
<dbReference type="SUPFAM" id="SSF54556">
    <property type="entry name" value="Chitinase insertion domain"/>
    <property type="match status" value="1"/>
</dbReference>
<evidence type="ECO:0000256" key="7">
    <source>
        <dbReference type="RuleBase" id="RU004453"/>
    </source>
</evidence>
<gene>
    <name evidence="9" type="ORF">E2980_14180</name>
</gene>
<keyword evidence="4" id="KW-0624">Polysaccharide degradation</keyword>
<proteinExistence type="inferred from homology"/>
<evidence type="ECO:0000256" key="5">
    <source>
        <dbReference type="ARBA" id="ARBA00023295"/>
    </source>
</evidence>
<dbReference type="PROSITE" id="PS01095">
    <property type="entry name" value="GH18_1"/>
    <property type="match status" value="1"/>
</dbReference>
<dbReference type="PANTHER" id="PTHR11177:SF317">
    <property type="entry name" value="CHITINASE 12-RELATED"/>
    <property type="match status" value="1"/>
</dbReference>
<evidence type="ECO:0000256" key="6">
    <source>
        <dbReference type="RuleBase" id="RU000489"/>
    </source>
</evidence>
<name>A0A4Y8LU82_9BACL</name>
<sequence length="347" mass="38855">MRRNWITAGYAVDEWLSKITKEAALKLTHLNVAFGHVREDGISIDHLKHLDSLQVLKGYNPELTILLSVGGWGAGGFSEAAATPAGRKRMAETAALILRNHPFDGIDLDWEYPCYSEAGIVSSPDDKSNFTLLLKEIREALNLQGAAAGKHFLLTIAAGADQYYFDGTEMDRIHPYLDFIQLMTYDMRGGFQTLTGHHTNLYTPTGDLFRISADASVRLFRNAGVPADKIVIGAAFYSRMWKNVPDNNNGLHQMTTGAGGYGPDFTRLTADYIGKNGFTRHWDEEAKAPYLFDGESFISYEDEESLRYKCDYVVEQGLAGIMFWEYGCDTTRRLLSAIYSGFEERHL</sequence>
<dbReference type="Gene3D" id="3.20.20.80">
    <property type="entry name" value="Glycosidases"/>
    <property type="match status" value="1"/>
</dbReference>
<dbReference type="InterPro" id="IPR029070">
    <property type="entry name" value="Chitinase_insertion_sf"/>
</dbReference>
<dbReference type="EMBL" id="SOMN01000020">
    <property type="protein sequence ID" value="TFE25197.1"/>
    <property type="molecule type" value="Genomic_DNA"/>
</dbReference>
<dbReference type="CDD" id="cd06548">
    <property type="entry name" value="GH18_chitinase"/>
    <property type="match status" value="1"/>
</dbReference>
<dbReference type="Gene3D" id="3.10.50.10">
    <property type="match status" value="1"/>
</dbReference>